<dbReference type="Gene3D" id="3.60.15.10">
    <property type="entry name" value="Ribonuclease Z/Hydroxyacylglutathione hydrolase-like"/>
    <property type="match status" value="1"/>
</dbReference>
<dbReference type="PANTHER" id="PTHR36839">
    <property type="entry name" value="METALLO-BETA-LACTAMASE FAMILY PROTEIN (AFU_ORTHOLOGUE AFUA_5G12770)"/>
    <property type="match status" value="1"/>
</dbReference>
<protein>
    <recommendedName>
        <fullName evidence="1">Metallo-beta-lactamase domain-containing protein</fullName>
    </recommendedName>
</protein>
<sequence>ASTDVAIDECPICADERQYIGWHGQQWTSLDRLRQTPRRTKIQVEEPGLTSLEIVPATAIGQRALLIDTPEGTIIWDCTTYFDEDTLDLIRARGPVLTMAISHPHFYATMSSWAEALDIPVYIHAADRDWVMDPSDHLVYWQGETLDLTPSVTLIQLGGHFTGSTALHWANTEDGLGVLLAGDTIKTVMDRRYVGFMYSVVNFIPMGPTAVKEIVRRIEPYDFDRIYSLWSGHMVRSDGKAAIIRSAARHLEFIQQ</sequence>
<dbReference type="PANTHER" id="PTHR36839:SF1">
    <property type="entry name" value="METALLO-BETA-LACTAMASE FAMILY PROTEIN (AFU_ORTHOLOGUE AFUA_5G12770)"/>
    <property type="match status" value="1"/>
</dbReference>
<dbReference type="InterPro" id="IPR001279">
    <property type="entry name" value="Metallo-B-lactamas"/>
</dbReference>
<dbReference type="InterPro" id="IPR036866">
    <property type="entry name" value="RibonucZ/Hydroxyglut_hydro"/>
</dbReference>
<accession>A0A382UP58</accession>
<evidence type="ECO:0000259" key="1">
    <source>
        <dbReference type="SMART" id="SM00849"/>
    </source>
</evidence>
<feature type="non-terminal residue" evidence="2">
    <location>
        <position position="1"/>
    </location>
</feature>
<dbReference type="SMART" id="SM00849">
    <property type="entry name" value="Lactamase_B"/>
    <property type="match status" value="1"/>
</dbReference>
<gene>
    <name evidence="2" type="ORF">METZ01_LOCUS388836</name>
</gene>
<name>A0A382UP58_9ZZZZ</name>
<dbReference type="SUPFAM" id="SSF56281">
    <property type="entry name" value="Metallo-hydrolase/oxidoreductase"/>
    <property type="match status" value="1"/>
</dbReference>
<evidence type="ECO:0000313" key="2">
    <source>
        <dbReference type="EMBL" id="SVD35982.1"/>
    </source>
</evidence>
<organism evidence="2">
    <name type="scientific">marine metagenome</name>
    <dbReference type="NCBI Taxonomy" id="408172"/>
    <lineage>
        <taxon>unclassified sequences</taxon>
        <taxon>metagenomes</taxon>
        <taxon>ecological metagenomes</taxon>
    </lineage>
</organism>
<dbReference type="AlphaFoldDB" id="A0A382UP58"/>
<dbReference type="EMBL" id="UINC01145693">
    <property type="protein sequence ID" value="SVD35982.1"/>
    <property type="molecule type" value="Genomic_DNA"/>
</dbReference>
<reference evidence="2" key="1">
    <citation type="submission" date="2018-05" db="EMBL/GenBank/DDBJ databases">
        <authorList>
            <person name="Lanie J.A."/>
            <person name="Ng W.-L."/>
            <person name="Kazmierczak K.M."/>
            <person name="Andrzejewski T.M."/>
            <person name="Davidsen T.M."/>
            <person name="Wayne K.J."/>
            <person name="Tettelin H."/>
            <person name="Glass J.I."/>
            <person name="Rusch D."/>
            <person name="Podicherti R."/>
            <person name="Tsui H.-C.T."/>
            <person name="Winkler M.E."/>
        </authorList>
    </citation>
    <scope>NUCLEOTIDE SEQUENCE</scope>
</reference>
<proteinExistence type="predicted"/>
<feature type="domain" description="Metallo-beta-lactamase" evidence="1">
    <location>
        <begin position="61"/>
        <end position="233"/>
    </location>
</feature>